<dbReference type="SUPFAM" id="SSF53335">
    <property type="entry name" value="S-adenosyl-L-methionine-dependent methyltransferases"/>
    <property type="match status" value="1"/>
</dbReference>
<dbReference type="GO" id="GO:0008757">
    <property type="term" value="F:S-adenosylmethionine-dependent methyltransferase activity"/>
    <property type="evidence" value="ECO:0007669"/>
    <property type="project" value="InterPro"/>
</dbReference>
<dbReference type="InterPro" id="IPR013216">
    <property type="entry name" value="Methyltransf_11"/>
</dbReference>
<name>A0A285N741_9AQUI</name>
<dbReference type="AlphaFoldDB" id="A0A285N741"/>
<accession>A0A285N741</accession>
<dbReference type="PANTHER" id="PTHR42912">
    <property type="entry name" value="METHYLTRANSFERASE"/>
    <property type="match status" value="1"/>
</dbReference>
<gene>
    <name evidence="2" type="ORF">SAMN06265182_0471</name>
</gene>
<keyword evidence="2" id="KW-0489">Methyltransferase</keyword>
<dbReference type="OrthoDB" id="9770553at2"/>
<dbReference type="GO" id="GO:0032259">
    <property type="term" value="P:methylation"/>
    <property type="evidence" value="ECO:0007669"/>
    <property type="project" value="UniProtKB-KW"/>
</dbReference>
<keyword evidence="2" id="KW-0808">Transferase</keyword>
<evidence type="ECO:0000313" key="2">
    <source>
        <dbReference type="EMBL" id="SNZ03786.1"/>
    </source>
</evidence>
<protein>
    <submittedName>
        <fullName evidence="2">Methyltransferase domain-containing protein</fullName>
    </submittedName>
</protein>
<dbReference type="InterPro" id="IPR029063">
    <property type="entry name" value="SAM-dependent_MTases_sf"/>
</dbReference>
<dbReference type="InterPro" id="IPR050508">
    <property type="entry name" value="Methyltransf_Superfamily"/>
</dbReference>
<dbReference type="Gene3D" id="3.40.50.150">
    <property type="entry name" value="Vaccinia Virus protein VP39"/>
    <property type="match status" value="1"/>
</dbReference>
<feature type="domain" description="Methyltransferase type 11" evidence="1">
    <location>
        <begin position="49"/>
        <end position="147"/>
    </location>
</feature>
<dbReference type="PANTHER" id="PTHR42912:SF80">
    <property type="entry name" value="METHYLTRANSFERASE DOMAIN-CONTAINING PROTEIN"/>
    <property type="match status" value="1"/>
</dbReference>
<sequence>MDYERAVKDWTDFYTKEVDKLKAYPSEELIRIFKGEYVGKLPVKNKKILDIGFGNGENFILYSELGMDIFGVEISDEICQQVYKHFSKYGIDIKLRTGSNTNIPFPDNFFDYIVSWNVIHYEDNEENLKKALNEYRRVLKPEGKLILSTVGEKHGIKKGGHYISKNIFLVQRKDDFRYGEKFFYFENENEIKKYFSIFFKDIKIGRTFQNLFNEDKIIDHFLVFAVK</sequence>
<dbReference type="CDD" id="cd02440">
    <property type="entry name" value="AdoMet_MTases"/>
    <property type="match status" value="1"/>
</dbReference>
<reference evidence="3" key="1">
    <citation type="submission" date="2017-09" db="EMBL/GenBank/DDBJ databases">
        <authorList>
            <person name="Varghese N."/>
            <person name="Submissions S."/>
        </authorList>
    </citation>
    <scope>NUCLEOTIDE SEQUENCE [LARGE SCALE GENOMIC DNA]</scope>
    <source>
        <strain evidence="3">DSM 15103</strain>
    </source>
</reference>
<dbReference type="EMBL" id="OBEI01000001">
    <property type="protein sequence ID" value="SNZ03786.1"/>
    <property type="molecule type" value="Genomic_DNA"/>
</dbReference>
<dbReference type="Pfam" id="PF08241">
    <property type="entry name" value="Methyltransf_11"/>
    <property type="match status" value="1"/>
</dbReference>
<evidence type="ECO:0000259" key="1">
    <source>
        <dbReference type="Pfam" id="PF08241"/>
    </source>
</evidence>
<dbReference type="RefSeq" id="WP_096999651.1">
    <property type="nucleotide sequence ID" value="NZ_OBEI01000001.1"/>
</dbReference>
<evidence type="ECO:0000313" key="3">
    <source>
        <dbReference type="Proteomes" id="UP000219036"/>
    </source>
</evidence>
<keyword evidence="3" id="KW-1185">Reference proteome</keyword>
<proteinExistence type="predicted"/>
<organism evidence="2 3">
    <name type="scientific">Persephonella hydrogeniphila</name>
    <dbReference type="NCBI Taxonomy" id="198703"/>
    <lineage>
        <taxon>Bacteria</taxon>
        <taxon>Pseudomonadati</taxon>
        <taxon>Aquificota</taxon>
        <taxon>Aquificia</taxon>
        <taxon>Aquificales</taxon>
        <taxon>Hydrogenothermaceae</taxon>
        <taxon>Persephonella</taxon>
    </lineage>
</organism>
<dbReference type="Proteomes" id="UP000219036">
    <property type="component" value="Unassembled WGS sequence"/>
</dbReference>